<dbReference type="EMBL" id="CACVBS010000039">
    <property type="protein sequence ID" value="CAA7263278.1"/>
    <property type="molecule type" value="Genomic_DNA"/>
</dbReference>
<dbReference type="AlphaFoldDB" id="A0A8S0X085"/>
<reference evidence="2 3" key="1">
    <citation type="submission" date="2020-01" db="EMBL/GenBank/DDBJ databases">
        <authorList>
            <person name="Gupta K D."/>
        </authorList>
    </citation>
    <scope>NUCLEOTIDE SEQUENCE [LARGE SCALE GENOMIC DNA]</scope>
</reference>
<dbReference type="InterPro" id="IPR006073">
    <property type="entry name" value="GTP-bd"/>
</dbReference>
<feature type="domain" description="G" evidence="1">
    <location>
        <begin position="12"/>
        <end position="80"/>
    </location>
</feature>
<keyword evidence="3" id="KW-1185">Reference proteome</keyword>
<gene>
    <name evidence="2" type="ORF">AAE3_LOCUS5557</name>
</gene>
<evidence type="ECO:0000313" key="2">
    <source>
        <dbReference type="EMBL" id="CAA7263278.1"/>
    </source>
</evidence>
<dbReference type="SUPFAM" id="SSF52540">
    <property type="entry name" value="P-loop containing nucleoside triphosphate hydrolases"/>
    <property type="match status" value="1"/>
</dbReference>
<proteinExistence type="predicted"/>
<comment type="caution">
    <text evidence="2">The sequence shown here is derived from an EMBL/GenBank/DDBJ whole genome shotgun (WGS) entry which is preliminary data.</text>
</comment>
<dbReference type="GO" id="GO:0005525">
    <property type="term" value="F:GTP binding"/>
    <property type="evidence" value="ECO:0007669"/>
    <property type="project" value="InterPro"/>
</dbReference>
<dbReference type="Pfam" id="PF01926">
    <property type="entry name" value="MMR_HSR1"/>
    <property type="match status" value="1"/>
</dbReference>
<dbReference type="Proteomes" id="UP000467700">
    <property type="component" value="Unassembled WGS sequence"/>
</dbReference>
<dbReference type="InterPro" id="IPR027417">
    <property type="entry name" value="P-loop_NTPase"/>
</dbReference>
<protein>
    <recommendedName>
        <fullName evidence="1">G domain-containing protein</fullName>
    </recommendedName>
</protein>
<evidence type="ECO:0000313" key="3">
    <source>
        <dbReference type="Proteomes" id="UP000467700"/>
    </source>
</evidence>
<evidence type="ECO:0000259" key="1">
    <source>
        <dbReference type="Pfam" id="PF01926"/>
    </source>
</evidence>
<dbReference type="OrthoDB" id="3255035at2759"/>
<dbReference type="Gene3D" id="3.40.50.300">
    <property type="entry name" value="P-loop containing nucleotide triphosphate hydrolases"/>
    <property type="match status" value="1"/>
</dbReference>
<accession>A0A8S0X085</accession>
<name>A0A8S0X085_CYCAE</name>
<organism evidence="2 3">
    <name type="scientific">Cyclocybe aegerita</name>
    <name type="common">Black poplar mushroom</name>
    <name type="synonym">Agrocybe aegerita</name>
    <dbReference type="NCBI Taxonomy" id="1973307"/>
    <lineage>
        <taxon>Eukaryota</taxon>
        <taxon>Fungi</taxon>
        <taxon>Dikarya</taxon>
        <taxon>Basidiomycota</taxon>
        <taxon>Agaricomycotina</taxon>
        <taxon>Agaricomycetes</taxon>
        <taxon>Agaricomycetidae</taxon>
        <taxon>Agaricales</taxon>
        <taxon>Agaricineae</taxon>
        <taxon>Bolbitiaceae</taxon>
        <taxon>Cyclocybe</taxon>
    </lineage>
</organism>
<sequence>MLTPQSPKSIVVLLMGCTGAGKSHFINTAFGHNVALVSESQISTSLEIKHYPLSTSQHPHLSLVLVDTPGLDHISASDSAILKVIVKRLRELCSSTASFGGIIYLHDITQARLSASSSLMSYIRSPEPAGHLLLTTTKWDRDRYSPDARALTLKREDELRRGIWKRVSLLGEPSTLLALEPLKIEEIVIELERICQPTSKPTFQKRKKGIFSALFRLWNK</sequence>